<reference evidence="5" key="1">
    <citation type="journal article" date="2012" name="Nature">
        <title>A physical, genetic and functional sequence assembly of the barley genome.</title>
        <authorList>
            <consortium name="The International Barley Genome Sequencing Consortium"/>
            <person name="Mayer K.F."/>
            <person name="Waugh R."/>
            <person name="Brown J.W."/>
            <person name="Schulman A."/>
            <person name="Langridge P."/>
            <person name="Platzer M."/>
            <person name="Fincher G.B."/>
            <person name="Muehlbauer G.J."/>
            <person name="Sato K."/>
            <person name="Close T.J."/>
            <person name="Wise R.P."/>
            <person name="Stein N."/>
        </authorList>
    </citation>
    <scope>NUCLEOTIDE SEQUENCE [LARGE SCALE GENOMIC DNA]</scope>
    <source>
        <strain evidence="5">cv. Morex</strain>
    </source>
</reference>
<dbReference type="Gramene" id="HORVU.MOREX.r3.2HG0214890.1">
    <property type="protein sequence ID" value="HORVU.MOREX.r3.2HG0214890.1"/>
    <property type="gene ID" value="HORVU.MOREX.r3.2HG0214890"/>
</dbReference>
<feature type="domain" description="Meg" evidence="3">
    <location>
        <begin position="7"/>
        <end position="85"/>
    </location>
</feature>
<evidence type="ECO:0000259" key="3">
    <source>
        <dbReference type="Pfam" id="PF24153"/>
    </source>
</evidence>
<dbReference type="EnsemblPlants" id="HORVU.MOREX.r3.2HG0214890.1">
    <property type="protein sequence ID" value="HORVU.MOREX.r3.2HG0214890.1"/>
    <property type="gene ID" value="HORVU.MOREX.r3.2HG0214890"/>
</dbReference>
<accession>A0A8I6X2K6</accession>
<keyword evidence="2" id="KW-0732">Signal</keyword>
<evidence type="ECO:0000256" key="1">
    <source>
        <dbReference type="ARBA" id="ARBA00010149"/>
    </source>
</evidence>
<feature type="chain" id="PRO_5035289439" description="Meg domain-containing protein" evidence="2">
    <location>
        <begin position="36"/>
        <end position="102"/>
    </location>
</feature>
<comment type="similarity">
    <text evidence="1">Belongs to the MEG family.</text>
</comment>
<dbReference type="Proteomes" id="UP000011116">
    <property type="component" value="Chromosome 2H"/>
</dbReference>
<evidence type="ECO:0000313" key="4">
    <source>
        <dbReference type="EnsemblPlants" id="HORVU.MOREX.r3.2HG0214890.1"/>
    </source>
</evidence>
<organism evidence="4 5">
    <name type="scientific">Hordeum vulgare subsp. vulgare</name>
    <name type="common">Domesticated barley</name>
    <dbReference type="NCBI Taxonomy" id="112509"/>
    <lineage>
        <taxon>Eukaryota</taxon>
        <taxon>Viridiplantae</taxon>
        <taxon>Streptophyta</taxon>
        <taxon>Embryophyta</taxon>
        <taxon>Tracheophyta</taxon>
        <taxon>Spermatophyta</taxon>
        <taxon>Magnoliopsida</taxon>
        <taxon>Liliopsida</taxon>
        <taxon>Poales</taxon>
        <taxon>Poaceae</taxon>
        <taxon>BOP clade</taxon>
        <taxon>Pooideae</taxon>
        <taxon>Triticodae</taxon>
        <taxon>Triticeae</taxon>
        <taxon>Hordeinae</taxon>
        <taxon>Hordeum</taxon>
    </lineage>
</organism>
<dbReference type="AlphaFoldDB" id="A0A8I6X2K6"/>
<reference evidence="4" key="2">
    <citation type="submission" date="2020-10" db="EMBL/GenBank/DDBJ databases">
        <authorList>
            <person name="Scholz U."/>
            <person name="Mascher M."/>
            <person name="Fiebig A."/>
        </authorList>
    </citation>
    <scope>NUCLEOTIDE SEQUENCE [LARGE SCALE GENOMIC DNA]</scope>
    <source>
        <strain evidence="4">cv. Morex</strain>
    </source>
</reference>
<proteinExistence type="inferred from homology"/>
<reference evidence="4" key="3">
    <citation type="submission" date="2022-01" db="UniProtKB">
        <authorList>
            <consortium name="EnsemblPlants"/>
        </authorList>
    </citation>
    <scope>IDENTIFICATION</scope>
    <source>
        <strain evidence="4">subsp. vulgare</strain>
    </source>
</reference>
<protein>
    <recommendedName>
        <fullName evidence="3">Meg domain-containing protein</fullName>
    </recommendedName>
</protein>
<evidence type="ECO:0000256" key="2">
    <source>
        <dbReference type="SAM" id="SignalP"/>
    </source>
</evidence>
<dbReference type="Gramene" id="HORVU.MOREX.r2.2HG0178640.1">
    <property type="protein sequence ID" value="HORVU.MOREX.r2.2HG0178640.1"/>
    <property type="gene ID" value="HORVU.MOREX.r2.2HG0178640"/>
</dbReference>
<feature type="signal peptide" evidence="2">
    <location>
        <begin position="1"/>
        <end position="35"/>
    </location>
</feature>
<sequence length="102" mass="11398">MRSSISMDKHKSHTRALALLLSLLLLACFPLHAHCGIMEGMEEDKINLPGGLCVHHKDCKPGNCCYWCLVLDLCYASEAECNRECKSHIDARLQFNLPSPSN</sequence>
<name>A0A8I6X2K6_HORVV</name>
<dbReference type="Pfam" id="PF24153">
    <property type="entry name" value="Meg"/>
    <property type="match status" value="1"/>
</dbReference>
<keyword evidence="5" id="KW-1185">Reference proteome</keyword>
<dbReference type="InterPro" id="IPR056205">
    <property type="entry name" value="Meg"/>
</dbReference>
<dbReference type="PROSITE" id="PS51257">
    <property type="entry name" value="PROKAR_LIPOPROTEIN"/>
    <property type="match status" value="1"/>
</dbReference>
<evidence type="ECO:0000313" key="5">
    <source>
        <dbReference type="Proteomes" id="UP000011116"/>
    </source>
</evidence>